<organism evidence="1 2">
    <name type="scientific">Candidatus Mailhella merdigallinarum</name>
    <dbReference type="NCBI Taxonomy" id="2838658"/>
    <lineage>
        <taxon>Bacteria</taxon>
        <taxon>Pseudomonadati</taxon>
        <taxon>Thermodesulfobacteriota</taxon>
        <taxon>Desulfovibrionia</taxon>
        <taxon>Desulfovibrionales</taxon>
        <taxon>Desulfovibrionaceae</taxon>
        <taxon>Mailhella</taxon>
    </lineage>
</organism>
<evidence type="ECO:0000313" key="2">
    <source>
        <dbReference type="Proteomes" id="UP000824225"/>
    </source>
</evidence>
<accession>A0A9D2KKG3</accession>
<name>A0A9D2KKG3_9BACT</name>
<gene>
    <name evidence="1" type="ORF">H9962_06870</name>
</gene>
<evidence type="ECO:0000313" key="1">
    <source>
        <dbReference type="EMBL" id="HJA08894.1"/>
    </source>
</evidence>
<protein>
    <submittedName>
        <fullName evidence="1">Uncharacterized protein</fullName>
    </submittedName>
</protein>
<dbReference type="Proteomes" id="UP000824225">
    <property type="component" value="Unassembled WGS sequence"/>
</dbReference>
<reference evidence="1" key="2">
    <citation type="submission" date="2021-04" db="EMBL/GenBank/DDBJ databases">
        <authorList>
            <person name="Gilroy R."/>
        </authorList>
    </citation>
    <scope>NUCLEOTIDE SEQUENCE</scope>
    <source>
        <strain evidence="1">CHK186-16707</strain>
    </source>
</reference>
<reference evidence="1" key="1">
    <citation type="journal article" date="2021" name="PeerJ">
        <title>Extensive microbial diversity within the chicken gut microbiome revealed by metagenomics and culture.</title>
        <authorList>
            <person name="Gilroy R."/>
            <person name="Ravi A."/>
            <person name="Getino M."/>
            <person name="Pursley I."/>
            <person name="Horton D.L."/>
            <person name="Alikhan N.F."/>
            <person name="Baker D."/>
            <person name="Gharbi K."/>
            <person name="Hall N."/>
            <person name="Watson M."/>
            <person name="Adriaenssens E.M."/>
            <person name="Foster-Nyarko E."/>
            <person name="Jarju S."/>
            <person name="Secka A."/>
            <person name="Antonio M."/>
            <person name="Oren A."/>
            <person name="Chaudhuri R.R."/>
            <person name="La Ragione R."/>
            <person name="Hildebrand F."/>
            <person name="Pallen M.J."/>
        </authorList>
    </citation>
    <scope>NUCLEOTIDE SEQUENCE</scope>
    <source>
        <strain evidence="1">CHK186-16707</strain>
    </source>
</reference>
<dbReference type="EMBL" id="DXAN01000023">
    <property type="protein sequence ID" value="HJA08894.1"/>
    <property type="molecule type" value="Genomic_DNA"/>
</dbReference>
<dbReference type="AlphaFoldDB" id="A0A9D2KKG3"/>
<proteinExistence type="predicted"/>
<comment type="caution">
    <text evidence="1">The sequence shown here is derived from an EMBL/GenBank/DDBJ whole genome shotgun (WGS) entry which is preliminary data.</text>
</comment>
<sequence length="54" mass="6420">MPLIMALPLSRGMATMADMKERLSLEDCMDMLEVLTVGSHNDKQWMEWRKHERR</sequence>